<dbReference type="Pfam" id="PF07690">
    <property type="entry name" value="MFS_1"/>
    <property type="match status" value="1"/>
</dbReference>
<dbReference type="GO" id="GO:0016020">
    <property type="term" value="C:membrane"/>
    <property type="evidence" value="ECO:0007669"/>
    <property type="project" value="UniProtKB-SubCell"/>
</dbReference>
<keyword evidence="4 6" id="KW-1133">Transmembrane helix</keyword>
<feature type="transmembrane region" description="Helical" evidence="6">
    <location>
        <begin position="313"/>
        <end position="333"/>
    </location>
</feature>
<evidence type="ECO:0000256" key="5">
    <source>
        <dbReference type="ARBA" id="ARBA00023136"/>
    </source>
</evidence>
<dbReference type="EMBL" id="CP000116">
    <property type="protein sequence ID" value="AAZ96206.1"/>
    <property type="molecule type" value="Genomic_DNA"/>
</dbReference>
<feature type="transmembrane region" description="Helical" evidence="6">
    <location>
        <begin position="94"/>
        <end position="111"/>
    </location>
</feature>
<dbReference type="InterPro" id="IPR036259">
    <property type="entry name" value="MFS_trans_sf"/>
</dbReference>
<organism evidence="7 8">
    <name type="scientific">Thiobacillus denitrificans (strain ATCC 25259 / T1)</name>
    <dbReference type="NCBI Taxonomy" id="292415"/>
    <lineage>
        <taxon>Bacteria</taxon>
        <taxon>Pseudomonadati</taxon>
        <taxon>Pseudomonadota</taxon>
        <taxon>Betaproteobacteria</taxon>
        <taxon>Nitrosomonadales</taxon>
        <taxon>Thiobacillaceae</taxon>
        <taxon>Thiobacillus</taxon>
    </lineage>
</organism>
<dbReference type="OrthoDB" id="9787815at2"/>
<evidence type="ECO:0000256" key="6">
    <source>
        <dbReference type="SAM" id="Phobius"/>
    </source>
</evidence>
<keyword evidence="5 6" id="KW-0472">Membrane</keyword>
<sequence>MPSPSASHPWLAALKVYAHPRVVGMLFLGFSAGLPLLLVLGTLSFWLSEAGIARATIGHLSWVGLAYGFKFLWSPLVDRLPLPLLTARLGRRRAWLLLSQVCIALALLGMANTDPVVNLTHTVFFALAVAFASATQDIALDAYRIEAVETEKQGAMAASYQAGYRIAMITAGAGALWIAASVDPSEAHYDFRPWQVAYSVMAALMAVGILTTLIIREPEREVPRETGLRETHARDKAAALGLSGGLLTAAAWFYGAVLSPFIDFIERYKWQAVLMLALIAVYRISDVVMGVMSNPFYQEMGFTKDEVATVSKVYGVVMTIAGAALGGLLTMRLGVMRTLFLGAVLSAATNLLFVWLAGRGHDMGALVFTVSADNLSAGIASSAFVAYLSGLVNQAYSATQYALFTSVMLLLPKFIAGFSGEFVDAYGWANFFTGTALVGVPVLLLIWLVARSRPAAEGAQRP</sequence>
<keyword evidence="2" id="KW-0813">Transport</keyword>
<dbReference type="STRING" id="292415.Tbd_0253"/>
<evidence type="ECO:0000313" key="7">
    <source>
        <dbReference type="EMBL" id="AAZ96206.1"/>
    </source>
</evidence>
<accession>Q3SM44</accession>
<reference evidence="7 8" key="1">
    <citation type="journal article" date="2006" name="J. Bacteriol.">
        <title>The genome sequence of the obligately chemolithoautotrophic, facultatively anaerobic bacterium Thiobacillus denitrificans.</title>
        <authorList>
            <person name="Beller H.R."/>
            <person name="Chain P.S."/>
            <person name="Letain T.E."/>
            <person name="Chakicherla A."/>
            <person name="Larimer F.W."/>
            <person name="Richardson P.M."/>
            <person name="Coleman M.A."/>
            <person name="Wood A.P."/>
            <person name="Kelly D.P."/>
        </authorList>
    </citation>
    <scope>NUCLEOTIDE SEQUENCE [LARGE SCALE GENOMIC DNA]</scope>
    <source>
        <strain evidence="7 8">ATCC 25259</strain>
    </source>
</reference>
<feature type="transmembrane region" description="Helical" evidence="6">
    <location>
        <begin position="270"/>
        <end position="292"/>
    </location>
</feature>
<dbReference type="eggNOG" id="COG2271">
    <property type="taxonomic scope" value="Bacteria"/>
</dbReference>
<dbReference type="GO" id="GO:0022857">
    <property type="term" value="F:transmembrane transporter activity"/>
    <property type="evidence" value="ECO:0007669"/>
    <property type="project" value="InterPro"/>
</dbReference>
<feature type="transmembrane region" description="Helical" evidence="6">
    <location>
        <begin position="428"/>
        <end position="450"/>
    </location>
</feature>
<name>Q3SM44_THIDA</name>
<proteinExistence type="predicted"/>
<dbReference type="AlphaFoldDB" id="Q3SM44"/>
<keyword evidence="3 6" id="KW-0812">Transmembrane</keyword>
<evidence type="ECO:0000256" key="3">
    <source>
        <dbReference type="ARBA" id="ARBA00022692"/>
    </source>
</evidence>
<feature type="transmembrane region" description="Helical" evidence="6">
    <location>
        <begin position="395"/>
        <end position="416"/>
    </location>
</feature>
<feature type="transmembrane region" description="Helical" evidence="6">
    <location>
        <begin position="365"/>
        <end position="389"/>
    </location>
</feature>
<evidence type="ECO:0000256" key="1">
    <source>
        <dbReference type="ARBA" id="ARBA00004141"/>
    </source>
</evidence>
<keyword evidence="8" id="KW-1185">Reference proteome</keyword>
<dbReference type="InterPro" id="IPR004752">
    <property type="entry name" value="AmpG_permease/AT-1"/>
</dbReference>
<evidence type="ECO:0000313" key="8">
    <source>
        <dbReference type="Proteomes" id="UP000008291"/>
    </source>
</evidence>
<feature type="transmembrane region" description="Helical" evidence="6">
    <location>
        <begin position="339"/>
        <end position="358"/>
    </location>
</feature>
<feature type="transmembrane region" description="Helical" evidence="6">
    <location>
        <begin position="194"/>
        <end position="216"/>
    </location>
</feature>
<dbReference type="RefSeq" id="WP_011310766.1">
    <property type="nucleotide sequence ID" value="NC_007404.1"/>
</dbReference>
<feature type="transmembrane region" description="Helical" evidence="6">
    <location>
        <begin position="123"/>
        <end position="143"/>
    </location>
</feature>
<dbReference type="InterPro" id="IPR011701">
    <property type="entry name" value="MFS"/>
</dbReference>
<feature type="transmembrane region" description="Helical" evidence="6">
    <location>
        <begin position="164"/>
        <end position="182"/>
    </location>
</feature>
<feature type="transmembrane region" description="Helical" evidence="6">
    <location>
        <begin position="237"/>
        <end position="258"/>
    </location>
</feature>
<dbReference type="PANTHER" id="PTHR12778:SF10">
    <property type="entry name" value="MAJOR FACILITATOR SUPERFAMILY DOMAIN-CONTAINING PROTEIN 3"/>
    <property type="match status" value="1"/>
</dbReference>
<dbReference type="NCBIfam" id="TIGR00901">
    <property type="entry name" value="2A0125"/>
    <property type="match status" value="1"/>
</dbReference>
<comment type="subcellular location">
    <subcellularLocation>
        <location evidence="1">Membrane</location>
        <topology evidence="1">Multi-pass membrane protein</topology>
    </subcellularLocation>
</comment>
<evidence type="ECO:0000256" key="4">
    <source>
        <dbReference type="ARBA" id="ARBA00022989"/>
    </source>
</evidence>
<feature type="transmembrane region" description="Helical" evidence="6">
    <location>
        <begin position="22"/>
        <end position="46"/>
    </location>
</feature>
<dbReference type="Gene3D" id="1.20.1250.20">
    <property type="entry name" value="MFS general substrate transporter like domains"/>
    <property type="match status" value="2"/>
</dbReference>
<dbReference type="Proteomes" id="UP000008291">
    <property type="component" value="Chromosome"/>
</dbReference>
<dbReference type="SUPFAM" id="SSF103473">
    <property type="entry name" value="MFS general substrate transporter"/>
    <property type="match status" value="1"/>
</dbReference>
<protein>
    <submittedName>
        <fullName evidence="7">Putative transport transmembrane protein</fullName>
    </submittedName>
</protein>
<dbReference type="KEGG" id="tbd:Tbd_0253"/>
<dbReference type="PANTHER" id="PTHR12778">
    <property type="entry name" value="SOLUTE CARRIER FAMILY 33 ACETYL-COA TRANSPORTER -RELATED"/>
    <property type="match status" value="1"/>
</dbReference>
<dbReference type="HOGENOM" id="CLU_029352_1_1_4"/>
<evidence type="ECO:0000256" key="2">
    <source>
        <dbReference type="ARBA" id="ARBA00022448"/>
    </source>
</evidence>
<gene>
    <name evidence="7" type="ordered locus">Tbd_0253</name>
</gene>